<evidence type="ECO:0000313" key="1">
    <source>
        <dbReference type="EMBL" id="NGO75757.1"/>
    </source>
</evidence>
<reference evidence="1 2" key="1">
    <citation type="submission" date="2020-02" db="EMBL/GenBank/DDBJ databases">
        <title>Whole-genome analyses of novel actinobacteria.</title>
        <authorList>
            <person name="Sahin N."/>
            <person name="Tokatli A."/>
        </authorList>
    </citation>
    <scope>NUCLEOTIDE SEQUENCE [LARGE SCALE GENOMIC DNA]</scope>
    <source>
        <strain evidence="1 2">YC504</strain>
    </source>
</reference>
<sequence>MYGKFWDTQAAAYAKGSSKGTNFNDYATLDALASTESDLLTLQEQGIVTRGKPTSTVSRISVDMDRKIPNGRLTDCLDTEPWTFHYKDTGKQVPRSKERILRYVTEVEAEKWGKQWMITKVTPSKREC</sequence>
<dbReference type="AlphaFoldDB" id="A0A6G4XG00"/>
<evidence type="ECO:0000313" key="2">
    <source>
        <dbReference type="Proteomes" id="UP000481109"/>
    </source>
</evidence>
<dbReference type="EMBL" id="JAAKZW010000020">
    <property type="protein sequence ID" value="NGO75757.1"/>
    <property type="molecule type" value="Genomic_DNA"/>
</dbReference>
<dbReference type="Proteomes" id="UP000481109">
    <property type="component" value="Unassembled WGS sequence"/>
</dbReference>
<dbReference type="RefSeq" id="WP_165331273.1">
    <property type="nucleotide sequence ID" value="NZ_JAAKZW010000020.1"/>
</dbReference>
<comment type="caution">
    <text evidence="1">The sequence shown here is derived from an EMBL/GenBank/DDBJ whole genome shotgun (WGS) entry which is preliminary data.</text>
</comment>
<keyword evidence="2" id="KW-1185">Reference proteome</keyword>
<gene>
    <name evidence="1" type="ORF">G6045_08730</name>
</gene>
<evidence type="ECO:0008006" key="3">
    <source>
        <dbReference type="Google" id="ProtNLM"/>
    </source>
</evidence>
<proteinExistence type="predicted"/>
<organism evidence="1 2">
    <name type="scientific">Streptomyces mesophilus</name>
    <dbReference type="NCBI Taxonomy" id="1775132"/>
    <lineage>
        <taxon>Bacteria</taxon>
        <taxon>Bacillati</taxon>
        <taxon>Actinomycetota</taxon>
        <taxon>Actinomycetes</taxon>
        <taxon>Kitasatosporales</taxon>
        <taxon>Streptomycetaceae</taxon>
        <taxon>Streptomyces</taxon>
    </lineage>
</organism>
<accession>A0A6G4XG00</accession>
<protein>
    <recommendedName>
        <fullName evidence="3">Secreted protein/lipoprotein</fullName>
    </recommendedName>
</protein>
<name>A0A6G4XG00_9ACTN</name>